<feature type="domain" description="OBG-type G" evidence="6">
    <location>
        <begin position="3"/>
        <end position="279"/>
    </location>
</feature>
<dbReference type="Pfam" id="PF01926">
    <property type="entry name" value="MMR_HSR1"/>
    <property type="match status" value="1"/>
</dbReference>
<keyword evidence="2 4" id="KW-0547">Nucleotide-binding</keyword>
<dbReference type="PANTHER" id="PTHR23305:SF18">
    <property type="entry name" value="OBG-TYPE G DOMAIN-CONTAINING PROTEIN"/>
    <property type="match status" value="1"/>
</dbReference>
<keyword evidence="3" id="KW-0460">Magnesium</keyword>
<protein>
    <recommendedName>
        <fullName evidence="4">Ribosome-binding ATPase YchF</fullName>
    </recommendedName>
</protein>
<dbReference type="InterPro" id="IPR004396">
    <property type="entry name" value="ATPase_YchF/OLA1"/>
</dbReference>
<proteinExistence type="inferred from homology"/>
<evidence type="ECO:0000256" key="3">
    <source>
        <dbReference type="ARBA" id="ARBA00022842"/>
    </source>
</evidence>
<feature type="binding site" evidence="4">
    <location>
        <begin position="12"/>
        <end position="17"/>
    </location>
    <ligand>
        <name>ATP</name>
        <dbReference type="ChEBI" id="CHEBI:30616"/>
    </ligand>
</feature>
<feature type="domain" description="TGS" evidence="7">
    <location>
        <begin position="279"/>
        <end position="362"/>
    </location>
</feature>
<dbReference type="EMBL" id="CP076724">
    <property type="protein sequence ID" value="QWV98867.1"/>
    <property type="molecule type" value="Genomic_DNA"/>
</dbReference>
<evidence type="ECO:0000313" key="9">
    <source>
        <dbReference type="Proteomes" id="UP000683493"/>
    </source>
</evidence>
<dbReference type="InterPro" id="IPR041706">
    <property type="entry name" value="YchF_N"/>
</dbReference>
<dbReference type="PROSITE" id="PS51880">
    <property type="entry name" value="TGS"/>
    <property type="match status" value="1"/>
</dbReference>
<keyword evidence="9" id="KW-1185">Reference proteome</keyword>
<dbReference type="CDD" id="cd04867">
    <property type="entry name" value="TGS_YchF_OLA1"/>
    <property type="match status" value="1"/>
</dbReference>
<name>A0ABX8JMR6_9BACT</name>
<evidence type="ECO:0000259" key="6">
    <source>
        <dbReference type="PROSITE" id="PS51710"/>
    </source>
</evidence>
<dbReference type="PIRSF" id="PIRSF006641">
    <property type="entry name" value="CHP00092"/>
    <property type="match status" value="1"/>
</dbReference>
<dbReference type="NCBIfam" id="TIGR00092">
    <property type="entry name" value="redox-regulated ATPase YchF"/>
    <property type="match status" value="1"/>
</dbReference>
<feature type="coiled-coil region" evidence="5">
    <location>
        <begin position="130"/>
        <end position="157"/>
    </location>
</feature>
<dbReference type="CDD" id="cd01900">
    <property type="entry name" value="YchF"/>
    <property type="match status" value="1"/>
</dbReference>
<dbReference type="PROSITE" id="PS51710">
    <property type="entry name" value="G_OBG"/>
    <property type="match status" value="1"/>
</dbReference>
<dbReference type="Proteomes" id="UP000683493">
    <property type="component" value="Chromosome"/>
</dbReference>
<organism evidence="8 9">
    <name type="scientific">Geomonas diazotrophica</name>
    <dbReference type="NCBI Taxonomy" id="2843197"/>
    <lineage>
        <taxon>Bacteria</taxon>
        <taxon>Pseudomonadati</taxon>
        <taxon>Thermodesulfobacteriota</taxon>
        <taxon>Desulfuromonadia</taxon>
        <taxon>Geobacterales</taxon>
        <taxon>Geobacteraceae</taxon>
        <taxon>Geomonas</taxon>
    </lineage>
</organism>
<comment type="similarity">
    <text evidence="4">Belongs to the TRAFAC class OBG-HflX-like GTPase superfamily. OBG GTPase family. YchF/OLA1 subfamily.</text>
</comment>
<evidence type="ECO:0000256" key="5">
    <source>
        <dbReference type="SAM" id="Coils"/>
    </source>
</evidence>
<dbReference type="InterPro" id="IPR031167">
    <property type="entry name" value="G_OBG"/>
</dbReference>
<evidence type="ECO:0000313" key="8">
    <source>
        <dbReference type="EMBL" id="QWV98867.1"/>
    </source>
</evidence>
<dbReference type="HAMAP" id="MF_00944">
    <property type="entry name" value="YchF_OLA1_ATPase"/>
    <property type="match status" value="1"/>
</dbReference>
<evidence type="ECO:0000256" key="2">
    <source>
        <dbReference type="ARBA" id="ARBA00022741"/>
    </source>
</evidence>
<comment type="function">
    <text evidence="4">ATPase that binds to both the 70S ribosome and the 50S ribosomal subunit in a nucleotide-independent manner.</text>
</comment>
<accession>A0ABX8JMR6</accession>
<comment type="cofactor">
    <cofactor evidence="1">
        <name>Mg(2+)</name>
        <dbReference type="ChEBI" id="CHEBI:18420"/>
    </cofactor>
</comment>
<gene>
    <name evidence="4 8" type="primary">ychF</name>
    <name evidence="8" type="ORF">KP005_06185</name>
</gene>
<dbReference type="InterPro" id="IPR004095">
    <property type="entry name" value="TGS"/>
</dbReference>
<dbReference type="InterPro" id="IPR006073">
    <property type="entry name" value="GTP-bd"/>
</dbReference>
<evidence type="ECO:0000259" key="7">
    <source>
        <dbReference type="PROSITE" id="PS51880"/>
    </source>
</evidence>
<keyword evidence="4" id="KW-0067">ATP-binding</keyword>
<dbReference type="InterPro" id="IPR013029">
    <property type="entry name" value="YchF_C"/>
</dbReference>
<evidence type="ECO:0000256" key="4">
    <source>
        <dbReference type="HAMAP-Rule" id="MF_00944"/>
    </source>
</evidence>
<dbReference type="Pfam" id="PF06071">
    <property type="entry name" value="YchF-GTPase_C"/>
    <property type="match status" value="1"/>
</dbReference>
<keyword evidence="5" id="KW-0175">Coiled coil</keyword>
<dbReference type="PANTHER" id="PTHR23305">
    <property type="entry name" value="OBG GTPASE FAMILY"/>
    <property type="match status" value="1"/>
</dbReference>
<evidence type="ECO:0000256" key="1">
    <source>
        <dbReference type="ARBA" id="ARBA00001946"/>
    </source>
</evidence>
<sequence length="364" mass="39720">MGFNCGIVGLPNVGKSTIFNALTSAGAESANYPFCTIDPNVGIVSVPDPRMDKLAEIVLPERILPTTVEFLDIAGLVKGASQGEGLGNKFLGHIRSVDAILHVVRCFENENVVHVSGSVSPVRDIEVIQTELALADLDTVEKRMQRTEKQARSGDKKAKEDVEFCQKVKATLEKGLSPRDLPENEDERMILRDMHLMTAKPVLYVANVAEDDLEGKHPYVDEVRQFAAKEGNGVVTICGSIEAEISELAGEEKQAFLEEMGLAESGLDRLIRSGYELLGLITYFTAGVKEVRAWTITKGTKAPGAAGVIHSDFEKGFIRAEVISYNDYIASGGESGAKEKGLMRLEGKEYVVQDGDIMHFRFNV</sequence>
<reference evidence="8 9" key="1">
    <citation type="submission" date="2021-06" db="EMBL/GenBank/DDBJ databases">
        <title>Gemonas diversity in paddy soil.</title>
        <authorList>
            <person name="Liu G."/>
        </authorList>
    </citation>
    <scope>NUCLEOTIDE SEQUENCE [LARGE SCALE GENOMIC DNA]</scope>
    <source>
        <strain evidence="8 9">RG29</strain>
    </source>
</reference>